<keyword evidence="2" id="KW-1185">Reference proteome</keyword>
<name>A0ACC0A0U0_CATRO</name>
<dbReference type="Proteomes" id="UP001060085">
    <property type="component" value="Linkage Group LG07"/>
</dbReference>
<accession>A0ACC0A0U0</accession>
<proteinExistence type="predicted"/>
<evidence type="ECO:0000313" key="2">
    <source>
        <dbReference type="Proteomes" id="UP001060085"/>
    </source>
</evidence>
<evidence type="ECO:0000313" key="1">
    <source>
        <dbReference type="EMBL" id="KAI5654171.1"/>
    </source>
</evidence>
<reference evidence="2" key="1">
    <citation type="journal article" date="2023" name="Nat. Plants">
        <title>Single-cell RNA sequencing provides a high-resolution roadmap for understanding the multicellular compartmentation of specialized metabolism.</title>
        <authorList>
            <person name="Sun S."/>
            <person name="Shen X."/>
            <person name="Li Y."/>
            <person name="Li Y."/>
            <person name="Wang S."/>
            <person name="Li R."/>
            <person name="Zhang H."/>
            <person name="Shen G."/>
            <person name="Guo B."/>
            <person name="Wei J."/>
            <person name="Xu J."/>
            <person name="St-Pierre B."/>
            <person name="Chen S."/>
            <person name="Sun C."/>
        </authorList>
    </citation>
    <scope>NUCLEOTIDE SEQUENCE [LARGE SCALE GENOMIC DNA]</scope>
</reference>
<sequence>MWDSQQTSSRPGTTSGAQKNCFVLLKTLTRHNFMLGRPIEAILVGISDIFLRSSAVIFVCTSTLLIFPSGWFQLFGFFNKIMTPDILDCLVSFSINEDETECVGLPKSAIDNAKDSCKFSGTSILVLMCLKILHLNSEFPEMNFLIRRVWGVSDKFDPDSSRIVTDSSTLTVPRSGSTVSPVIVNRSSSNSQNLGVSEPFCHLLLQPQC</sequence>
<gene>
    <name evidence="1" type="ORF">M9H77_31358</name>
</gene>
<dbReference type="EMBL" id="CM044707">
    <property type="protein sequence ID" value="KAI5654171.1"/>
    <property type="molecule type" value="Genomic_DNA"/>
</dbReference>
<comment type="caution">
    <text evidence="1">The sequence shown here is derived from an EMBL/GenBank/DDBJ whole genome shotgun (WGS) entry which is preliminary data.</text>
</comment>
<protein>
    <submittedName>
        <fullName evidence="1">Uncharacterized protein</fullName>
    </submittedName>
</protein>
<organism evidence="1 2">
    <name type="scientific">Catharanthus roseus</name>
    <name type="common">Madagascar periwinkle</name>
    <name type="synonym">Vinca rosea</name>
    <dbReference type="NCBI Taxonomy" id="4058"/>
    <lineage>
        <taxon>Eukaryota</taxon>
        <taxon>Viridiplantae</taxon>
        <taxon>Streptophyta</taxon>
        <taxon>Embryophyta</taxon>
        <taxon>Tracheophyta</taxon>
        <taxon>Spermatophyta</taxon>
        <taxon>Magnoliopsida</taxon>
        <taxon>eudicotyledons</taxon>
        <taxon>Gunneridae</taxon>
        <taxon>Pentapetalae</taxon>
        <taxon>asterids</taxon>
        <taxon>lamiids</taxon>
        <taxon>Gentianales</taxon>
        <taxon>Apocynaceae</taxon>
        <taxon>Rauvolfioideae</taxon>
        <taxon>Vinceae</taxon>
        <taxon>Catharanthinae</taxon>
        <taxon>Catharanthus</taxon>
    </lineage>
</organism>